<evidence type="ECO:0000256" key="3">
    <source>
        <dbReference type="ARBA" id="ARBA00022454"/>
    </source>
</evidence>
<reference evidence="13" key="2">
    <citation type="submission" date="2020-04" db="EMBL/GenBank/DDBJ databases">
        <authorList>
            <consortium name="NCBI Genome Project"/>
        </authorList>
    </citation>
    <scope>NUCLEOTIDE SEQUENCE</scope>
    <source>
        <strain evidence="13">CBS 781.70</strain>
    </source>
</reference>
<sequence length="325" mass="35258">MSGTKQMEVAMLTEHLRYTPITLLDDIINTVNELVNRAIDAAEEGLLAALPTDLGFSDSPEIVAKGSDSPIQSQAEIEDGSHKLETLVQANVDKNFDKLELFVLQNILTVPKDLVPWIQLPHYEDIEIVEDSSRSAESTLALMRKLRETKKLHSLLSTELTRNAALTSNLQAFLSSSDDSHFQLGNLTNSQAASALGVSLTPNPLAPQGTESRNHIKSGPLSTHSSFAVAQLPHLRTLLAGLKPNLSAINELPKSQIEQSADVQPGDAQVRRNYIEGRGRRILESVGVPDLIGGSGQALGPTIDPEEVEALEGWIGENAKEKRNT</sequence>
<keyword evidence="4" id="KW-0132">Cell division</keyword>
<reference evidence="13" key="3">
    <citation type="submission" date="2025-04" db="UniProtKB">
        <authorList>
            <consortium name="RefSeq"/>
        </authorList>
    </citation>
    <scope>IDENTIFICATION</scope>
    <source>
        <strain evidence="13">CBS 781.70</strain>
    </source>
</reference>
<dbReference type="RefSeq" id="XP_033533478.1">
    <property type="nucleotide sequence ID" value="XM_033683058.1"/>
</dbReference>
<evidence type="ECO:0000256" key="6">
    <source>
        <dbReference type="ARBA" id="ARBA00022838"/>
    </source>
</evidence>
<gene>
    <name evidence="11 13" type="ORF">P152DRAFT_53263</name>
</gene>
<keyword evidence="8" id="KW-0131">Cell cycle</keyword>
<evidence type="ECO:0000256" key="10">
    <source>
        <dbReference type="SAM" id="MobiDB-lite"/>
    </source>
</evidence>
<protein>
    <recommendedName>
        <fullName evidence="14">Mis12-domain-containing protein</fullName>
    </recommendedName>
</protein>
<dbReference type="Proteomes" id="UP000504638">
    <property type="component" value="Unplaced"/>
</dbReference>
<organism evidence="11">
    <name type="scientific">Eremomyces bilateralis CBS 781.70</name>
    <dbReference type="NCBI Taxonomy" id="1392243"/>
    <lineage>
        <taxon>Eukaryota</taxon>
        <taxon>Fungi</taxon>
        <taxon>Dikarya</taxon>
        <taxon>Ascomycota</taxon>
        <taxon>Pezizomycotina</taxon>
        <taxon>Dothideomycetes</taxon>
        <taxon>Dothideomycetes incertae sedis</taxon>
        <taxon>Eremomycetales</taxon>
        <taxon>Eremomycetaceae</taxon>
        <taxon>Eremomyces</taxon>
    </lineage>
</organism>
<dbReference type="PANTHER" id="PTHR14527">
    <property type="entry name" value="PROTEIN MIS12 HOMOLOG"/>
    <property type="match status" value="1"/>
</dbReference>
<name>A0A6G1G158_9PEZI</name>
<accession>A0A6G1G158</accession>
<keyword evidence="12" id="KW-1185">Reference proteome</keyword>
<evidence type="ECO:0000256" key="5">
    <source>
        <dbReference type="ARBA" id="ARBA00022776"/>
    </source>
</evidence>
<comment type="subcellular location">
    <subcellularLocation>
        <location evidence="1">Chromosome</location>
        <location evidence="1">Centromere</location>
        <location evidence="1">Kinetochore</location>
    </subcellularLocation>
</comment>
<dbReference type="GO" id="GO:0051382">
    <property type="term" value="P:kinetochore assembly"/>
    <property type="evidence" value="ECO:0007669"/>
    <property type="project" value="TreeGrafter"/>
</dbReference>
<evidence type="ECO:0000256" key="4">
    <source>
        <dbReference type="ARBA" id="ARBA00022618"/>
    </source>
</evidence>
<evidence type="ECO:0000313" key="13">
    <source>
        <dbReference type="RefSeq" id="XP_033533478.1"/>
    </source>
</evidence>
<evidence type="ECO:0000256" key="7">
    <source>
        <dbReference type="ARBA" id="ARBA00023054"/>
    </source>
</evidence>
<dbReference type="AlphaFoldDB" id="A0A6G1G158"/>
<keyword evidence="9" id="KW-0137">Centromere</keyword>
<evidence type="ECO:0008006" key="14">
    <source>
        <dbReference type="Google" id="ProtNLM"/>
    </source>
</evidence>
<dbReference type="GO" id="GO:0000070">
    <property type="term" value="P:mitotic sister chromatid segregation"/>
    <property type="evidence" value="ECO:0007669"/>
    <property type="project" value="TreeGrafter"/>
</dbReference>
<keyword evidence="5" id="KW-0498">Mitosis</keyword>
<dbReference type="OrthoDB" id="1884855at2759"/>
<dbReference type="InterPro" id="IPR008685">
    <property type="entry name" value="Centromere_Mis12"/>
</dbReference>
<dbReference type="GO" id="GO:0000444">
    <property type="term" value="C:MIS12/MIND type complex"/>
    <property type="evidence" value="ECO:0007669"/>
    <property type="project" value="TreeGrafter"/>
</dbReference>
<evidence type="ECO:0000313" key="12">
    <source>
        <dbReference type="Proteomes" id="UP000504638"/>
    </source>
</evidence>
<keyword evidence="7" id="KW-0175">Coiled coil</keyword>
<keyword evidence="3" id="KW-0158">Chromosome</keyword>
<feature type="region of interest" description="Disordered" evidence="10">
    <location>
        <begin position="199"/>
        <end position="220"/>
    </location>
</feature>
<dbReference type="GO" id="GO:0005634">
    <property type="term" value="C:nucleus"/>
    <property type="evidence" value="ECO:0007669"/>
    <property type="project" value="InterPro"/>
</dbReference>
<evidence type="ECO:0000256" key="8">
    <source>
        <dbReference type="ARBA" id="ARBA00023306"/>
    </source>
</evidence>
<reference evidence="11 13" key="1">
    <citation type="submission" date="2020-01" db="EMBL/GenBank/DDBJ databases">
        <authorList>
            <consortium name="DOE Joint Genome Institute"/>
            <person name="Haridas S."/>
            <person name="Albert R."/>
            <person name="Binder M."/>
            <person name="Bloem J."/>
            <person name="Labutti K."/>
            <person name="Salamov A."/>
            <person name="Andreopoulos B."/>
            <person name="Baker S.E."/>
            <person name="Barry K."/>
            <person name="Bills G."/>
            <person name="Bluhm B.H."/>
            <person name="Cannon C."/>
            <person name="Castanera R."/>
            <person name="Culley D.E."/>
            <person name="Daum C."/>
            <person name="Ezra D."/>
            <person name="Gonzalez J.B."/>
            <person name="Henrissat B."/>
            <person name="Kuo A."/>
            <person name="Liang C."/>
            <person name="Lipzen A."/>
            <person name="Lutzoni F."/>
            <person name="Magnuson J."/>
            <person name="Mondo S."/>
            <person name="Nolan M."/>
            <person name="Ohm R."/>
            <person name="Pangilinan J."/>
            <person name="Park H.-J."/>
            <person name="Ramirez L."/>
            <person name="Alfaro M."/>
            <person name="Sun H."/>
            <person name="Tritt A."/>
            <person name="Yoshinaga Y."/>
            <person name="Zwiers L.-H."/>
            <person name="Turgeon B.G."/>
            <person name="Goodwin S.B."/>
            <person name="Spatafora J.W."/>
            <person name="Crous P.W."/>
            <person name="Grigoriev I.V."/>
        </authorList>
    </citation>
    <scope>NUCLEOTIDE SEQUENCE</scope>
    <source>
        <strain evidence="11 13">CBS 781.70</strain>
    </source>
</reference>
<evidence type="ECO:0000256" key="1">
    <source>
        <dbReference type="ARBA" id="ARBA00004629"/>
    </source>
</evidence>
<evidence type="ECO:0000256" key="9">
    <source>
        <dbReference type="ARBA" id="ARBA00023328"/>
    </source>
</evidence>
<evidence type="ECO:0000256" key="2">
    <source>
        <dbReference type="ARBA" id="ARBA00008643"/>
    </source>
</evidence>
<dbReference type="GO" id="GO:0051301">
    <property type="term" value="P:cell division"/>
    <property type="evidence" value="ECO:0007669"/>
    <property type="project" value="UniProtKB-KW"/>
</dbReference>
<dbReference type="EMBL" id="ML975160">
    <property type="protein sequence ID" value="KAF1811847.1"/>
    <property type="molecule type" value="Genomic_DNA"/>
</dbReference>
<dbReference type="GeneID" id="54423628"/>
<evidence type="ECO:0000313" key="11">
    <source>
        <dbReference type="EMBL" id="KAF1811847.1"/>
    </source>
</evidence>
<comment type="similarity">
    <text evidence="2">Belongs to the mis12 family.</text>
</comment>
<dbReference type="PANTHER" id="PTHR14527:SF2">
    <property type="entry name" value="PROTEIN MIS12 HOMOLOG"/>
    <property type="match status" value="1"/>
</dbReference>
<proteinExistence type="inferred from homology"/>
<keyword evidence="6" id="KW-0995">Kinetochore</keyword>
<dbReference type="Pfam" id="PF05859">
    <property type="entry name" value="Mis12"/>
    <property type="match status" value="1"/>
</dbReference>